<dbReference type="Gene3D" id="3.30.60.30">
    <property type="match status" value="4"/>
</dbReference>
<name>A0A8J5K1U1_HOMAM</name>
<feature type="domain" description="Kazal-like" evidence="5">
    <location>
        <begin position="234"/>
        <end position="290"/>
    </location>
</feature>
<feature type="domain" description="Kazal-like" evidence="5">
    <location>
        <begin position="328"/>
        <end position="384"/>
    </location>
</feature>
<feature type="signal peptide" evidence="4">
    <location>
        <begin position="1"/>
        <end position="19"/>
    </location>
</feature>
<comment type="caution">
    <text evidence="6">The sequence shown here is derived from an EMBL/GenBank/DDBJ whole genome shotgun (WGS) entry which is preliminary data.</text>
</comment>
<organism evidence="6 7">
    <name type="scientific">Homarus americanus</name>
    <name type="common">American lobster</name>
    <dbReference type="NCBI Taxonomy" id="6706"/>
    <lineage>
        <taxon>Eukaryota</taxon>
        <taxon>Metazoa</taxon>
        <taxon>Ecdysozoa</taxon>
        <taxon>Arthropoda</taxon>
        <taxon>Crustacea</taxon>
        <taxon>Multicrustacea</taxon>
        <taxon>Malacostraca</taxon>
        <taxon>Eumalacostraca</taxon>
        <taxon>Eucarida</taxon>
        <taxon>Decapoda</taxon>
        <taxon>Pleocyemata</taxon>
        <taxon>Astacidea</taxon>
        <taxon>Nephropoidea</taxon>
        <taxon>Nephropidae</taxon>
        <taxon>Homarus</taxon>
    </lineage>
</organism>
<dbReference type="InterPro" id="IPR002350">
    <property type="entry name" value="Kazal_dom"/>
</dbReference>
<dbReference type="SMART" id="SM00280">
    <property type="entry name" value="KAZAL"/>
    <property type="match status" value="4"/>
</dbReference>
<evidence type="ECO:0000256" key="4">
    <source>
        <dbReference type="SAM" id="SignalP"/>
    </source>
</evidence>
<keyword evidence="4" id="KW-0732">Signal</keyword>
<dbReference type="PANTHER" id="PTHR10913:SF45">
    <property type="entry name" value="FOLLISTATIN, ISOFORM A-RELATED"/>
    <property type="match status" value="1"/>
</dbReference>
<evidence type="ECO:0000256" key="2">
    <source>
        <dbReference type="ARBA" id="ARBA00022900"/>
    </source>
</evidence>
<proteinExistence type="predicted"/>
<accession>A0A8J5K1U1</accession>
<dbReference type="AlphaFoldDB" id="A0A8J5K1U1"/>
<feature type="chain" id="PRO_5035304977" evidence="4">
    <location>
        <begin position="20"/>
        <end position="486"/>
    </location>
</feature>
<dbReference type="EMBL" id="JAHLQT010021080">
    <property type="protein sequence ID" value="KAG7168012.1"/>
    <property type="molecule type" value="Genomic_DNA"/>
</dbReference>
<sequence>MKILLLLVVTAVLTKESLAQGVPSERYNLSDEEIIPVAAPSLVQPLTSDGLPQTTNTQSSPLPVPQEKECPEICTFEYLPVCGSNGVTYSNECSFTQAACNDPTLTLLHVGACESQLLDHPDVDSIVEGSVATDVGSSGPSVHAVEVPVDIVDSPPIVPSSSCPTLCPKIIIPVCGSDGVTHSNPCVLQYANCRSVEAGGSGVSLVHNAPCDDLTTALPPPTTPMTDTTDLRGASGSSTCTNNCPKQLLPICGSDGKTYRNKCELKYADCLGKQHGGGGVSKQHRGPCISGGTESGPVAAGEPVDPAGSIGQTPVVNAPVGTVDSPPVVAGSSCRPECTKIYLPVCGSDGVTYNNMCLLEYAGCTSLEAGGSGVTLVQNSSCEHASVPVIEIPVSTATVNSPPVTEAPIDPIAEIPVDTIAEVPVDTIAEVPVDTIAEVPVDTIAEVPVDTIAEVPVDTIAEVPVDTIAEVPVDTIAEVPVDTIAR</sequence>
<reference evidence="6" key="1">
    <citation type="journal article" date="2021" name="Sci. Adv.">
        <title>The American lobster genome reveals insights on longevity, neural, and immune adaptations.</title>
        <authorList>
            <person name="Polinski J.M."/>
            <person name="Zimin A.V."/>
            <person name="Clark K.F."/>
            <person name="Kohn A.B."/>
            <person name="Sadowski N."/>
            <person name="Timp W."/>
            <person name="Ptitsyn A."/>
            <person name="Khanna P."/>
            <person name="Romanova D.Y."/>
            <person name="Williams P."/>
            <person name="Greenwood S.J."/>
            <person name="Moroz L.L."/>
            <person name="Walt D.R."/>
            <person name="Bodnar A.G."/>
        </authorList>
    </citation>
    <scope>NUCLEOTIDE SEQUENCE</scope>
    <source>
        <strain evidence="6">GMGI-L3</strain>
    </source>
</reference>
<dbReference type="SUPFAM" id="SSF100895">
    <property type="entry name" value="Kazal-type serine protease inhibitors"/>
    <property type="match status" value="4"/>
</dbReference>
<keyword evidence="2" id="KW-0722">Serine protease inhibitor</keyword>
<dbReference type="PANTHER" id="PTHR10913">
    <property type="entry name" value="FOLLISTATIN-RELATED"/>
    <property type="match status" value="1"/>
</dbReference>
<keyword evidence="3" id="KW-1015">Disulfide bond</keyword>
<protein>
    <submittedName>
        <fullName evidence="6">Ovoinhibitor-like</fullName>
    </submittedName>
</protein>
<keyword evidence="7" id="KW-1185">Reference proteome</keyword>
<dbReference type="Pfam" id="PF07648">
    <property type="entry name" value="Kazal_2"/>
    <property type="match status" value="2"/>
</dbReference>
<gene>
    <name evidence="6" type="primary">OIH-L</name>
    <name evidence="6" type="ORF">Hamer_G018446</name>
</gene>
<dbReference type="CDD" id="cd00104">
    <property type="entry name" value="KAZAL_FS"/>
    <property type="match status" value="4"/>
</dbReference>
<dbReference type="InterPro" id="IPR036058">
    <property type="entry name" value="Kazal_dom_sf"/>
</dbReference>
<evidence type="ECO:0000313" key="7">
    <source>
        <dbReference type="Proteomes" id="UP000747542"/>
    </source>
</evidence>
<dbReference type="InterPro" id="IPR050653">
    <property type="entry name" value="Prot_Inhib_GrowthFact_Antg"/>
</dbReference>
<evidence type="ECO:0000313" key="6">
    <source>
        <dbReference type="EMBL" id="KAG7168012.1"/>
    </source>
</evidence>
<dbReference type="Proteomes" id="UP000747542">
    <property type="component" value="Unassembled WGS sequence"/>
</dbReference>
<evidence type="ECO:0000259" key="5">
    <source>
        <dbReference type="PROSITE" id="PS51465"/>
    </source>
</evidence>
<dbReference type="PROSITE" id="PS51465">
    <property type="entry name" value="KAZAL_2"/>
    <property type="match status" value="4"/>
</dbReference>
<dbReference type="GO" id="GO:0005576">
    <property type="term" value="C:extracellular region"/>
    <property type="evidence" value="ECO:0007669"/>
    <property type="project" value="TreeGrafter"/>
</dbReference>
<keyword evidence="1" id="KW-0646">Protease inhibitor</keyword>
<feature type="domain" description="Kazal-like" evidence="5">
    <location>
        <begin position="64"/>
        <end position="115"/>
    </location>
</feature>
<evidence type="ECO:0000256" key="1">
    <source>
        <dbReference type="ARBA" id="ARBA00022690"/>
    </source>
</evidence>
<feature type="domain" description="Kazal-like" evidence="5">
    <location>
        <begin position="157"/>
        <end position="213"/>
    </location>
</feature>
<evidence type="ECO:0000256" key="3">
    <source>
        <dbReference type="ARBA" id="ARBA00023157"/>
    </source>
</evidence>
<dbReference type="Pfam" id="PF00050">
    <property type="entry name" value="Kazal_1"/>
    <property type="match status" value="2"/>
</dbReference>